<comment type="caution">
    <text evidence="6">The sequence shown here is derived from an EMBL/GenBank/DDBJ whole genome shotgun (WGS) entry which is preliminary data.</text>
</comment>
<dbReference type="GO" id="GO:0045892">
    <property type="term" value="P:negative regulation of DNA-templated transcription"/>
    <property type="evidence" value="ECO:0007669"/>
    <property type="project" value="TreeGrafter"/>
</dbReference>
<dbReference type="PROSITE" id="PS51077">
    <property type="entry name" value="HTH_ICLR"/>
    <property type="match status" value="1"/>
</dbReference>
<dbReference type="GO" id="GO:0003677">
    <property type="term" value="F:DNA binding"/>
    <property type="evidence" value="ECO:0007669"/>
    <property type="project" value="UniProtKB-KW"/>
</dbReference>
<evidence type="ECO:0000256" key="2">
    <source>
        <dbReference type="ARBA" id="ARBA00023125"/>
    </source>
</evidence>
<protein>
    <submittedName>
        <fullName evidence="6">Transcriptional regulator</fullName>
    </submittedName>
</protein>
<dbReference type="Pfam" id="PF01614">
    <property type="entry name" value="IclR_C"/>
    <property type="match status" value="1"/>
</dbReference>
<organism evidence="6 7">
    <name type="scientific">Jiangella anatolica</name>
    <dbReference type="NCBI Taxonomy" id="2670374"/>
    <lineage>
        <taxon>Bacteria</taxon>
        <taxon>Bacillati</taxon>
        <taxon>Actinomycetota</taxon>
        <taxon>Actinomycetes</taxon>
        <taxon>Jiangellales</taxon>
        <taxon>Jiangellaceae</taxon>
        <taxon>Jiangella</taxon>
    </lineage>
</organism>
<dbReference type="SMART" id="SM00346">
    <property type="entry name" value="HTH_ICLR"/>
    <property type="match status" value="1"/>
</dbReference>
<reference evidence="6 7" key="1">
    <citation type="submission" date="2018-01" db="EMBL/GenBank/DDBJ databases">
        <title>Draft genome sequence of Jiangella sp. GTF31.</title>
        <authorList>
            <person name="Sahin N."/>
            <person name="Ay H."/>
            <person name="Saygin H."/>
        </authorList>
    </citation>
    <scope>NUCLEOTIDE SEQUENCE [LARGE SCALE GENOMIC DNA]</scope>
    <source>
        <strain evidence="6 7">GTF31</strain>
    </source>
</reference>
<evidence type="ECO:0000256" key="3">
    <source>
        <dbReference type="ARBA" id="ARBA00023163"/>
    </source>
</evidence>
<feature type="domain" description="HTH iclR-type" evidence="4">
    <location>
        <begin position="1"/>
        <end position="51"/>
    </location>
</feature>
<dbReference type="AlphaFoldDB" id="A0A2W2CBK3"/>
<dbReference type="Gene3D" id="3.30.450.40">
    <property type="match status" value="1"/>
</dbReference>
<keyword evidence="2" id="KW-0238">DNA-binding</keyword>
<dbReference type="Gene3D" id="1.10.10.10">
    <property type="entry name" value="Winged helix-like DNA-binding domain superfamily/Winged helix DNA-binding domain"/>
    <property type="match status" value="1"/>
</dbReference>
<dbReference type="Pfam" id="PF09339">
    <property type="entry name" value="HTH_IclR"/>
    <property type="match status" value="1"/>
</dbReference>
<dbReference type="Proteomes" id="UP000248764">
    <property type="component" value="Unassembled WGS sequence"/>
</dbReference>
<sequence length="244" mass="26714">MSLLTEQRPTVTIREIVETTGLPKTTVLRIVQTLEHSGLLSATQIGYVAGPGLWRWAHLAKSSWEPPEETRALMRDLVSRQRETVNIYVVHNVARVCVAQEESPLPLRHVVHVGDELPLWAGASSKVLLRDAPQGLLERIVESAPDGADRLPPLRDEIAGAARDGYGVSHGEREVGLSAVAVPILGQSSEVVASLSYSGPTSRFPQDRIPELIADLQGAARQLTERGFDHPLRSPLTQRRVRSS</sequence>
<evidence type="ECO:0000313" key="7">
    <source>
        <dbReference type="Proteomes" id="UP000248764"/>
    </source>
</evidence>
<dbReference type="PANTHER" id="PTHR30136">
    <property type="entry name" value="HELIX-TURN-HELIX TRANSCRIPTIONAL REGULATOR, ICLR FAMILY"/>
    <property type="match status" value="1"/>
</dbReference>
<name>A0A2W2CBK3_9ACTN</name>
<accession>A0A2W2CBK3</accession>
<dbReference type="SUPFAM" id="SSF55781">
    <property type="entry name" value="GAF domain-like"/>
    <property type="match status" value="1"/>
</dbReference>
<dbReference type="GO" id="GO:0003700">
    <property type="term" value="F:DNA-binding transcription factor activity"/>
    <property type="evidence" value="ECO:0007669"/>
    <property type="project" value="TreeGrafter"/>
</dbReference>
<keyword evidence="3" id="KW-0804">Transcription</keyword>
<dbReference type="PANTHER" id="PTHR30136:SF35">
    <property type="entry name" value="HTH-TYPE TRANSCRIPTIONAL REGULATOR RV1719"/>
    <property type="match status" value="1"/>
</dbReference>
<dbReference type="InterPro" id="IPR005471">
    <property type="entry name" value="Tscrpt_reg_IclR_N"/>
</dbReference>
<dbReference type="InterPro" id="IPR029016">
    <property type="entry name" value="GAF-like_dom_sf"/>
</dbReference>
<dbReference type="PROSITE" id="PS51078">
    <property type="entry name" value="ICLR_ED"/>
    <property type="match status" value="1"/>
</dbReference>
<keyword evidence="1" id="KW-0805">Transcription regulation</keyword>
<dbReference type="InterPro" id="IPR050707">
    <property type="entry name" value="HTH_MetabolicPath_Reg"/>
</dbReference>
<gene>
    <name evidence="6" type="ORF">C1I92_04435</name>
</gene>
<feature type="domain" description="IclR-ED" evidence="5">
    <location>
        <begin position="52"/>
        <end position="229"/>
    </location>
</feature>
<proteinExistence type="predicted"/>
<dbReference type="EMBL" id="POTW01000007">
    <property type="protein sequence ID" value="PZF85657.1"/>
    <property type="molecule type" value="Genomic_DNA"/>
</dbReference>
<evidence type="ECO:0000256" key="1">
    <source>
        <dbReference type="ARBA" id="ARBA00023015"/>
    </source>
</evidence>
<evidence type="ECO:0000259" key="5">
    <source>
        <dbReference type="PROSITE" id="PS51078"/>
    </source>
</evidence>
<keyword evidence="7" id="KW-1185">Reference proteome</keyword>
<evidence type="ECO:0000259" key="4">
    <source>
        <dbReference type="PROSITE" id="PS51077"/>
    </source>
</evidence>
<dbReference type="InterPro" id="IPR014757">
    <property type="entry name" value="Tscrpt_reg_IclR_C"/>
</dbReference>
<evidence type="ECO:0000313" key="6">
    <source>
        <dbReference type="EMBL" id="PZF85657.1"/>
    </source>
</evidence>
<dbReference type="InterPro" id="IPR036388">
    <property type="entry name" value="WH-like_DNA-bd_sf"/>
</dbReference>
<dbReference type="SUPFAM" id="SSF46785">
    <property type="entry name" value="Winged helix' DNA-binding domain"/>
    <property type="match status" value="1"/>
</dbReference>
<dbReference type="InterPro" id="IPR036390">
    <property type="entry name" value="WH_DNA-bd_sf"/>
</dbReference>